<protein>
    <recommendedName>
        <fullName evidence="4">Tetratricopeptide repeat protein</fullName>
    </recommendedName>
</protein>
<dbReference type="Gene3D" id="1.25.40.10">
    <property type="entry name" value="Tetratricopeptide repeat domain"/>
    <property type="match status" value="1"/>
</dbReference>
<evidence type="ECO:0008006" key="4">
    <source>
        <dbReference type="Google" id="ProtNLM"/>
    </source>
</evidence>
<gene>
    <name evidence="2" type="ORF">SD10_12880</name>
</gene>
<dbReference type="OrthoDB" id="915812at2"/>
<dbReference type="AlphaFoldDB" id="A0A0E3ZWE3"/>
<feature type="signal peptide" evidence="1">
    <location>
        <begin position="1"/>
        <end position="17"/>
    </location>
</feature>
<dbReference type="Proteomes" id="UP000033054">
    <property type="component" value="Chromosome"/>
</dbReference>
<organism evidence="2 3">
    <name type="scientific">Spirosoma radiotolerans</name>
    <dbReference type="NCBI Taxonomy" id="1379870"/>
    <lineage>
        <taxon>Bacteria</taxon>
        <taxon>Pseudomonadati</taxon>
        <taxon>Bacteroidota</taxon>
        <taxon>Cytophagia</taxon>
        <taxon>Cytophagales</taxon>
        <taxon>Cytophagaceae</taxon>
        <taxon>Spirosoma</taxon>
    </lineage>
</organism>
<reference evidence="2 3" key="1">
    <citation type="journal article" date="2014" name="Curr. Microbiol.">
        <title>Spirosoma radiotolerans sp. nov., a gamma-radiation-resistant bacterium isolated from gamma ray-irradiated soil.</title>
        <authorList>
            <person name="Lee J.J."/>
            <person name="Srinivasan S."/>
            <person name="Lim S."/>
            <person name="Joe M."/>
            <person name="Im S."/>
            <person name="Bae S.I."/>
            <person name="Park K.R."/>
            <person name="Han J.H."/>
            <person name="Park S.H."/>
            <person name="Joo B.M."/>
            <person name="Park S.J."/>
            <person name="Kim M.K."/>
        </authorList>
    </citation>
    <scope>NUCLEOTIDE SEQUENCE [LARGE SCALE GENOMIC DNA]</scope>
    <source>
        <strain evidence="2 3">DG5A</strain>
    </source>
</reference>
<dbReference type="HOGENOM" id="CLU_574789_0_0_10"/>
<name>A0A0E3ZWE3_9BACT</name>
<dbReference type="RefSeq" id="WP_046574154.1">
    <property type="nucleotide sequence ID" value="NZ_CP010429.1"/>
</dbReference>
<dbReference type="PATRIC" id="fig|1379870.5.peg.2799"/>
<dbReference type="EMBL" id="CP010429">
    <property type="protein sequence ID" value="AKD55659.1"/>
    <property type="molecule type" value="Genomic_DNA"/>
</dbReference>
<feature type="chain" id="PRO_5002416905" description="Tetratricopeptide repeat protein" evidence="1">
    <location>
        <begin position="18"/>
        <end position="482"/>
    </location>
</feature>
<sequence length="482" mass="54012">MKRFSTLLFLFCFWYTAGLTQPAQSTTQAIRYIKLANTLRAVEKSDEAISLIKRAIPAVQKTNFYWEAVANELLGLSYMDLRDSTTAIRYLEKARAQYLKLKYVASAWGVNEVVRNLSNKNLYAGIQIGTSTIKLAILKTKYETDFYEKEIKSTIDIPNPSVTLFADASGSYRPTQDALKVCLDSIQHYNIPNERVFIVLSNDVREELVRNPRTRTKLYEQLSRVLPNSSLKIDTSLTASREAELFTTGAIPRKVWPTTSALDIGSNSTLGGYFEQAAGPNNKTFHGINVPVGINSLVSQIDTKRSMNMDAYKKEAQRVVKSIADRELAPRLNASNQGLQNRKTVGVGGDIVWALITYLHPETAGVTAVAVTLDDVERFKRLALNDYKELTKPNLNGIVDPEIRAQAESNVNTIQNQLDEKQLIAGALWLESIMKSYSAMNGEPKRFVFVRNADVGWVTGKFLETINFEYESTIAKGALYTR</sequence>
<keyword evidence="1" id="KW-0732">Signal</keyword>
<keyword evidence="3" id="KW-1185">Reference proteome</keyword>
<evidence type="ECO:0000313" key="3">
    <source>
        <dbReference type="Proteomes" id="UP000033054"/>
    </source>
</evidence>
<evidence type="ECO:0000313" key="2">
    <source>
        <dbReference type="EMBL" id="AKD55659.1"/>
    </source>
</evidence>
<accession>A0A0E3ZWE3</accession>
<evidence type="ECO:0000256" key="1">
    <source>
        <dbReference type="SAM" id="SignalP"/>
    </source>
</evidence>
<dbReference type="SUPFAM" id="SSF48452">
    <property type="entry name" value="TPR-like"/>
    <property type="match status" value="1"/>
</dbReference>
<dbReference type="STRING" id="1379870.SD10_12880"/>
<proteinExistence type="predicted"/>
<dbReference type="KEGG" id="srd:SD10_12880"/>
<dbReference type="InterPro" id="IPR011990">
    <property type="entry name" value="TPR-like_helical_dom_sf"/>
</dbReference>